<feature type="domain" description="Nudix hydrolase" evidence="8">
    <location>
        <begin position="60"/>
        <end position="223"/>
    </location>
</feature>
<evidence type="ECO:0000256" key="6">
    <source>
        <dbReference type="ARBA" id="ARBA00023211"/>
    </source>
</evidence>
<evidence type="ECO:0000256" key="4">
    <source>
        <dbReference type="ARBA" id="ARBA00022801"/>
    </source>
</evidence>
<comment type="cofactor">
    <cofactor evidence="1">
        <name>Mn(2+)</name>
        <dbReference type="ChEBI" id="CHEBI:29035"/>
    </cofactor>
</comment>
<reference evidence="9 10" key="1">
    <citation type="submission" date="2019-01" db="EMBL/GenBank/DDBJ databases">
        <title>Nuclear Genome Assembly of the Microalgal Biofuel strain Nannochloropsis salina CCMP1776.</title>
        <authorList>
            <person name="Hovde B."/>
        </authorList>
    </citation>
    <scope>NUCLEOTIDE SEQUENCE [LARGE SCALE GENOMIC DNA]</scope>
    <source>
        <strain evidence="9 10">CCMP1776</strain>
    </source>
</reference>
<dbReference type="Proteomes" id="UP000355283">
    <property type="component" value="Unassembled WGS sequence"/>
</dbReference>
<gene>
    <name evidence="9" type="ORF">NSK_002080</name>
</gene>
<dbReference type="Gene3D" id="3.90.79.10">
    <property type="entry name" value="Nucleoside Triphosphate Pyrophosphohydrolase"/>
    <property type="match status" value="1"/>
</dbReference>
<dbReference type="SUPFAM" id="SSF55811">
    <property type="entry name" value="Nudix"/>
    <property type="match status" value="1"/>
</dbReference>
<evidence type="ECO:0000259" key="8">
    <source>
        <dbReference type="PROSITE" id="PS51462"/>
    </source>
</evidence>
<dbReference type="EMBL" id="SDOX01000008">
    <property type="protein sequence ID" value="TFJ86423.1"/>
    <property type="molecule type" value="Genomic_DNA"/>
</dbReference>
<sequence>MSFASSQAPSYTLDAALLHRIERRIASFAGQPIPLLPTSLTRPSPSHASSTPSAASASAPRTAAVLIPLCTAHGQASLLYQIRTASVSTHKGQVSFPGGHILPNEAPAQAALREFYEEMAGDPRGGQGVPQSSTPSDRSHSKADGAAAPRIGPISILAACEPLPAVTGTVVHPFLALLHRDVGDLAHFSPDPSEVAGIFTLSLAQLLDPALAGREDLEGGGRKRLNVPFFEGGPAKVWGFTAYITEGVLESVLRPCLGGGGEVGGEGGKQGET</sequence>
<keyword evidence="5" id="KW-0460">Magnesium</keyword>
<protein>
    <recommendedName>
        <fullName evidence="8">Nudix hydrolase domain-containing protein</fullName>
    </recommendedName>
</protein>
<evidence type="ECO:0000313" key="9">
    <source>
        <dbReference type="EMBL" id="TFJ86423.1"/>
    </source>
</evidence>
<evidence type="ECO:0000256" key="5">
    <source>
        <dbReference type="ARBA" id="ARBA00022842"/>
    </source>
</evidence>
<dbReference type="GO" id="GO:0010945">
    <property type="term" value="F:coenzyme A diphosphatase activity"/>
    <property type="evidence" value="ECO:0007669"/>
    <property type="project" value="InterPro"/>
</dbReference>
<dbReference type="AlphaFoldDB" id="A0A4D9D8V8"/>
<dbReference type="InterPro" id="IPR015797">
    <property type="entry name" value="NUDIX_hydrolase-like_dom_sf"/>
</dbReference>
<keyword evidence="4" id="KW-0378">Hydrolase</keyword>
<dbReference type="GO" id="GO:0046872">
    <property type="term" value="F:metal ion binding"/>
    <property type="evidence" value="ECO:0007669"/>
    <property type="project" value="UniProtKB-KW"/>
</dbReference>
<dbReference type="Pfam" id="PF00293">
    <property type="entry name" value="NUDIX"/>
    <property type="match status" value="1"/>
</dbReference>
<keyword evidence="3" id="KW-0479">Metal-binding</keyword>
<evidence type="ECO:0000256" key="3">
    <source>
        <dbReference type="ARBA" id="ARBA00022723"/>
    </source>
</evidence>
<dbReference type="CDD" id="cd03426">
    <property type="entry name" value="NUDIX_CoAse_Nudt7"/>
    <property type="match status" value="1"/>
</dbReference>
<dbReference type="InterPro" id="IPR045121">
    <property type="entry name" value="CoAse"/>
</dbReference>
<comment type="caution">
    <text evidence="9">The sequence shown here is derived from an EMBL/GenBank/DDBJ whole genome shotgun (WGS) entry which is preliminary data.</text>
</comment>
<feature type="region of interest" description="Disordered" evidence="7">
    <location>
        <begin position="120"/>
        <end position="146"/>
    </location>
</feature>
<evidence type="ECO:0000256" key="2">
    <source>
        <dbReference type="ARBA" id="ARBA00001946"/>
    </source>
</evidence>
<name>A0A4D9D8V8_9STRA</name>
<keyword evidence="6" id="KW-0464">Manganese</keyword>
<organism evidence="9 10">
    <name type="scientific">Nannochloropsis salina CCMP1776</name>
    <dbReference type="NCBI Taxonomy" id="1027361"/>
    <lineage>
        <taxon>Eukaryota</taxon>
        <taxon>Sar</taxon>
        <taxon>Stramenopiles</taxon>
        <taxon>Ochrophyta</taxon>
        <taxon>Eustigmatophyceae</taxon>
        <taxon>Eustigmatales</taxon>
        <taxon>Monodopsidaceae</taxon>
        <taxon>Microchloropsis</taxon>
        <taxon>Microchloropsis salina</taxon>
    </lineage>
</organism>
<dbReference type="PANTHER" id="PTHR12992">
    <property type="entry name" value="NUDIX HYDROLASE"/>
    <property type="match status" value="1"/>
</dbReference>
<dbReference type="PROSITE" id="PS51462">
    <property type="entry name" value="NUDIX"/>
    <property type="match status" value="1"/>
</dbReference>
<proteinExistence type="predicted"/>
<dbReference type="PANTHER" id="PTHR12992:SF11">
    <property type="entry name" value="MITOCHONDRIAL COENZYME A DIPHOSPHATASE NUDT8"/>
    <property type="match status" value="1"/>
</dbReference>
<dbReference type="OrthoDB" id="206213at2759"/>
<accession>A0A4D9D8V8</accession>
<evidence type="ECO:0000256" key="7">
    <source>
        <dbReference type="SAM" id="MobiDB-lite"/>
    </source>
</evidence>
<comment type="cofactor">
    <cofactor evidence="2">
        <name>Mg(2+)</name>
        <dbReference type="ChEBI" id="CHEBI:18420"/>
    </cofactor>
</comment>
<dbReference type="InterPro" id="IPR000086">
    <property type="entry name" value="NUDIX_hydrolase_dom"/>
</dbReference>
<evidence type="ECO:0000256" key="1">
    <source>
        <dbReference type="ARBA" id="ARBA00001936"/>
    </source>
</evidence>
<evidence type="ECO:0000313" key="10">
    <source>
        <dbReference type="Proteomes" id="UP000355283"/>
    </source>
</evidence>
<keyword evidence="10" id="KW-1185">Reference proteome</keyword>
<feature type="region of interest" description="Disordered" evidence="7">
    <location>
        <begin position="36"/>
        <end position="57"/>
    </location>
</feature>